<organism evidence="1">
    <name type="scientific">Arundo donax</name>
    <name type="common">Giant reed</name>
    <name type="synonym">Donax arundinaceus</name>
    <dbReference type="NCBI Taxonomy" id="35708"/>
    <lineage>
        <taxon>Eukaryota</taxon>
        <taxon>Viridiplantae</taxon>
        <taxon>Streptophyta</taxon>
        <taxon>Embryophyta</taxon>
        <taxon>Tracheophyta</taxon>
        <taxon>Spermatophyta</taxon>
        <taxon>Magnoliopsida</taxon>
        <taxon>Liliopsida</taxon>
        <taxon>Poales</taxon>
        <taxon>Poaceae</taxon>
        <taxon>PACMAD clade</taxon>
        <taxon>Arundinoideae</taxon>
        <taxon>Arundineae</taxon>
        <taxon>Arundo</taxon>
    </lineage>
</organism>
<dbReference type="EMBL" id="GBRH01237058">
    <property type="protein sequence ID" value="JAD60837.1"/>
    <property type="molecule type" value="Transcribed_RNA"/>
</dbReference>
<name>A0A0A9BNI9_ARUDO</name>
<sequence>MSLATSLKCLTGPGWLSSIDLMERSNNPPSVGLAI</sequence>
<accession>A0A0A9BNI9</accession>
<proteinExistence type="predicted"/>
<protein>
    <submittedName>
        <fullName evidence="1">Uncharacterized protein</fullName>
    </submittedName>
</protein>
<evidence type="ECO:0000313" key="1">
    <source>
        <dbReference type="EMBL" id="JAD60837.1"/>
    </source>
</evidence>
<reference evidence="1" key="2">
    <citation type="journal article" date="2015" name="Data Brief">
        <title>Shoot transcriptome of the giant reed, Arundo donax.</title>
        <authorList>
            <person name="Barrero R.A."/>
            <person name="Guerrero F.D."/>
            <person name="Moolhuijzen P."/>
            <person name="Goolsby J.A."/>
            <person name="Tidwell J."/>
            <person name="Bellgard S.E."/>
            <person name="Bellgard M.I."/>
        </authorList>
    </citation>
    <scope>NUCLEOTIDE SEQUENCE</scope>
    <source>
        <tissue evidence="1">Shoot tissue taken approximately 20 cm above the soil surface</tissue>
    </source>
</reference>
<reference evidence="1" key="1">
    <citation type="submission" date="2014-09" db="EMBL/GenBank/DDBJ databases">
        <authorList>
            <person name="Magalhaes I.L.F."/>
            <person name="Oliveira U."/>
            <person name="Santos F.R."/>
            <person name="Vidigal T.H.D.A."/>
            <person name="Brescovit A.D."/>
            <person name="Santos A.J."/>
        </authorList>
    </citation>
    <scope>NUCLEOTIDE SEQUENCE</scope>
    <source>
        <tissue evidence="1">Shoot tissue taken approximately 20 cm above the soil surface</tissue>
    </source>
</reference>
<dbReference type="AlphaFoldDB" id="A0A0A9BNI9"/>